<gene>
    <name evidence="1" type="ORF">LX24_02493</name>
</gene>
<protein>
    <submittedName>
        <fullName evidence="1">Uncharacterized protein</fullName>
    </submittedName>
</protein>
<sequence>MYNILINIYNSIHNVESRLNHLECKYPDIVKEDDVNKVYKLLAELGEETNALGNLINALLQLSPPTLEIISNLLNNELDNNSEEVTRDLLMVKKIVDKLLVLRTENREI</sequence>
<dbReference type="RefSeq" id="WP_166512454.1">
    <property type="nucleotide sequence ID" value="NZ_VNHM01000016.1"/>
</dbReference>
<comment type="caution">
    <text evidence="1">The sequence shown here is derived from an EMBL/GenBank/DDBJ whole genome shotgun (WGS) entry which is preliminary data.</text>
</comment>
<proteinExistence type="predicted"/>
<name>A0A5S4ZNI7_9FIRM</name>
<reference evidence="1 2" key="1">
    <citation type="submission" date="2019-07" db="EMBL/GenBank/DDBJ databases">
        <title>Genomic Encyclopedia of Type Strains, Phase I: the one thousand microbial genomes (KMG-I) project.</title>
        <authorList>
            <person name="Kyrpides N."/>
        </authorList>
    </citation>
    <scope>NUCLEOTIDE SEQUENCE [LARGE SCALE GENOMIC DNA]</scope>
    <source>
        <strain evidence="1 2">DSM 6562</strain>
    </source>
</reference>
<evidence type="ECO:0000313" key="1">
    <source>
        <dbReference type="EMBL" id="TYO93929.1"/>
    </source>
</evidence>
<dbReference type="AlphaFoldDB" id="A0A5S4ZNI7"/>
<accession>A0A5S4ZNI7</accession>
<keyword evidence="2" id="KW-1185">Reference proteome</keyword>
<dbReference type="EMBL" id="VNHM01000016">
    <property type="protein sequence ID" value="TYO93929.1"/>
    <property type="molecule type" value="Genomic_DNA"/>
</dbReference>
<dbReference type="Proteomes" id="UP000323166">
    <property type="component" value="Unassembled WGS sequence"/>
</dbReference>
<organism evidence="1 2">
    <name type="scientific">Desulfallas thermosapovorans DSM 6562</name>
    <dbReference type="NCBI Taxonomy" id="1121431"/>
    <lineage>
        <taxon>Bacteria</taxon>
        <taxon>Bacillati</taxon>
        <taxon>Bacillota</taxon>
        <taxon>Clostridia</taxon>
        <taxon>Eubacteriales</taxon>
        <taxon>Desulfallaceae</taxon>
        <taxon>Desulfallas</taxon>
    </lineage>
</organism>
<evidence type="ECO:0000313" key="2">
    <source>
        <dbReference type="Proteomes" id="UP000323166"/>
    </source>
</evidence>